<accession>A0A1I0R4Y0</accession>
<dbReference type="Proteomes" id="UP000199310">
    <property type="component" value="Unassembled WGS sequence"/>
</dbReference>
<keyword evidence="2" id="KW-0732">Signal</keyword>
<feature type="signal peptide" evidence="2">
    <location>
        <begin position="1"/>
        <end position="24"/>
    </location>
</feature>
<evidence type="ECO:0000313" key="4">
    <source>
        <dbReference type="Proteomes" id="UP000199310"/>
    </source>
</evidence>
<gene>
    <name evidence="3" type="ORF">SAMN04488122_2229</name>
</gene>
<feature type="region of interest" description="Disordered" evidence="1">
    <location>
        <begin position="194"/>
        <end position="213"/>
    </location>
</feature>
<dbReference type="OrthoDB" id="680981at2"/>
<dbReference type="RefSeq" id="WP_089894533.1">
    <property type="nucleotide sequence ID" value="NZ_FOJG01000001.1"/>
</dbReference>
<name>A0A1I0R4Y0_9BACT</name>
<evidence type="ECO:0008006" key="5">
    <source>
        <dbReference type="Google" id="ProtNLM"/>
    </source>
</evidence>
<evidence type="ECO:0000256" key="2">
    <source>
        <dbReference type="SAM" id="SignalP"/>
    </source>
</evidence>
<evidence type="ECO:0000313" key="3">
    <source>
        <dbReference type="EMBL" id="SEW35369.1"/>
    </source>
</evidence>
<dbReference type="PROSITE" id="PS51257">
    <property type="entry name" value="PROKAR_LIPOPROTEIN"/>
    <property type="match status" value="1"/>
</dbReference>
<feature type="compositionally biased region" description="Basic and acidic residues" evidence="1">
    <location>
        <begin position="197"/>
        <end position="213"/>
    </location>
</feature>
<evidence type="ECO:0000256" key="1">
    <source>
        <dbReference type="SAM" id="MobiDB-lite"/>
    </source>
</evidence>
<dbReference type="EMBL" id="FOJG01000001">
    <property type="protein sequence ID" value="SEW35369.1"/>
    <property type="molecule type" value="Genomic_DNA"/>
</dbReference>
<keyword evidence="4" id="KW-1185">Reference proteome</keyword>
<proteinExistence type="predicted"/>
<dbReference type="STRING" id="29529.SAMN04488122_2229"/>
<reference evidence="4" key="1">
    <citation type="submission" date="2016-10" db="EMBL/GenBank/DDBJ databases">
        <authorList>
            <person name="Varghese N."/>
            <person name="Submissions S."/>
        </authorList>
    </citation>
    <scope>NUCLEOTIDE SEQUENCE [LARGE SCALE GENOMIC DNA]</scope>
    <source>
        <strain evidence="4">DSM 3695</strain>
    </source>
</reference>
<feature type="chain" id="PRO_5011726931" description="Tail specific protease domain-containing protein" evidence="2">
    <location>
        <begin position="25"/>
        <end position="213"/>
    </location>
</feature>
<protein>
    <recommendedName>
        <fullName evidence="5">Tail specific protease domain-containing protein</fullName>
    </recommendedName>
</protein>
<organism evidence="3 4">
    <name type="scientific">Chitinophaga arvensicola</name>
    <dbReference type="NCBI Taxonomy" id="29529"/>
    <lineage>
        <taxon>Bacteria</taxon>
        <taxon>Pseudomonadati</taxon>
        <taxon>Bacteroidota</taxon>
        <taxon>Chitinophagia</taxon>
        <taxon>Chitinophagales</taxon>
        <taxon>Chitinophagaceae</taxon>
        <taxon>Chitinophaga</taxon>
    </lineage>
</organism>
<sequence>MLLRKNYCLLKGIFVLLCMASAYGCNDLRNTAPGGRELPERSKLPDNHFPDLGGDAEFAGKTNSVVAFPFQTSLLTATTAGREQAFTCINLPNTAYDTIAANLIDHYRLLAGTLISRWAEKNTGVVLDLRSNGTNIKQTSYLVSTGAKSFPVVIVWDEAAEDRAARYLKVMEIVPGIQAQGEALVSDNFPDLLPSSEKNKRDKLEDMQPGKYF</sequence>
<dbReference type="AlphaFoldDB" id="A0A1I0R4Y0"/>